<name>A0ABV3S0C6_9LACO</name>
<keyword evidence="2 3" id="KW-1133">Transmembrane helix</keyword>
<evidence type="ECO:0000256" key="3">
    <source>
        <dbReference type="SAM" id="Phobius"/>
    </source>
</evidence>
<feature type="transmembrane region" description="Helical" evidence="3">
    <location>
        <begin position="112"/>
        <end position="132"/>
    </location>
</feature>
<keyword evidence="1 3" id="KW-0812">Transmembrane</keyword>
<keyword evidence="5" id="KW-1185">Reference proteome</keyword>
<evidence type="ECO:0000256" key="1">
    <source>
        <dbReference type="ARBA" id="ARBA00022692"/>
    </source>
</evidence>
<keyword evidence="3" id="KW-0472">Membrane</keyword>
<evidence type="ECO:0000313" key="4">
    <source>
        <dbReference type="EMBL" id="MEX0379887.1"/>
    </source>
</evidence>
<feature type="transmembrane region" description="Helical" evidence="3">
    <location>
        <begin position="81"/>
        <end position="100"/>
    </location>
</feature>
<reference evidence="4 5" key="1">
    <citation type="submission" date="2024-07" db="EMBL/GenBank/DDBJ databases">
        <authorList>
            <person name="Yun M."/>
        </authorList>
    </citation>
    <scope>NUCLEOTIDE SEQUENCE [LARGE SCALE GENOMIC DNA]</scope>
    <source>
        <strain evidence="4 5">MS01</strain>
    </source>
</reference>
<evidence type="ECO:0000256" key="2">
    <source>
        <dbReference type="ARBA" id="ARBA00022989"/>
    </source>
</evidence>
<comment type="caution">
    <text evidence="4">The sequence shown here is derived from an EMBL/GenBank/DDBJ whole genome shotgun (WGS) entry which is preliminary data.</text>
</comment>
<proteinExistence type="predicted"/>
<accession>A0ABV3S0C6</accession>
<dbReference type="PANTHER" id="PTHR37815">
    <property type="entry name" value="UPF0397 PROTEIN BC_2624-RELATED"/>
    <property type="match status" value="1"/>
</dbReference>
<dbReference type="Gene3D" id="1.10.1760.20">
    <property type="match status" value="1"/>
</dbReference>
<protein>
    <submittedName>
        <fullName evidence="4">ECF transporter S component</fullName>
    </submittedName>
</protein>
<dbReference type="PANTHER" id="PTHR37815:SF3">
    <property type="entry name" value="UPF0397 PROTEIN SPR0429"/>
    <property type="match status" value="1"/>
</dbReference>
<dbReference type="EMBL" id="JBFPER010000001">
    <property type="protein sequence ID" value="MEX0379887.1"/>
    <property type="molecule type" value="Genomic_DNA"/>
</dbReference>
<gene>
    <name evidence="4" type="ORF">AB3K24_00725</name>
</gene>
<evidence type="ECO:0000313" key="5">
    <source>
        <dbReference type="Proteomes" id="UP001556617"/>
    </source>
</evidence>
<feature type="transmembrane region" description="Helical" evidence="3">
    <location>
        <begin position="144"/>
        <end position="173"/>
    </location>
</feature>
<feature type="transmembrane region" description="Helical" evidence="3">
    <location>
        <begin position="6"/>
        <end position="26"/>
    </location>
</feature>
<dbReference type="InterPro" id="IPR009825">
    <property type="entry name" value="ECF_substrate-spec-like"/>
</dbReference>
<sequence length="186" mass="20180">MRTQHTTNTIVLVSFFAAITFVATSIQVPMPALVGKPFVHLGNAAALLSVLLLGYKRGALAGGMGLALFDVTHNYVLDAPYYFFEVFVVGGLASLVIHLLNYRVKPQPFKLVLIILAAITAKFITTTCHNFIMSLVRGLTLQPAILATLSALIPTIVNCVTTMMVVLIVYPVLGERLRNQLSPVLK</sequence>
<dbReference type="Pfam" id="PF07155">
    <property type="entry name" value="ECF-ribofla_trS"/>
    <property type="match status" value="1"/>
</dbReference>
<organism evidence="4 5">
    <name type="scientific">Leuconostoc aquikimchii</name>
    <dbReference type="NCBI Taxonomy" id="3236804"/>
    <lineage>
        <taxon>Bacteria</taxon>
        <taxon>Bacillati</taxon>
        <taxon>Bacillota</taxon>
        <taxon>Bacilli</taxon>
        <taxon>Lactobacillales</taxon>
        <taxon>Lactobacillaceae</taxon>
        <taxon>Leuconostoc</taxon>
    </lineage>
</organism>
<dbReference type="RefSeq" id="WP_367973241.1">
    <property type="nucleotide sequence ID" value="NZ_JBFPEQ010000001.1"/>
</dbReference>
<dbReference type="Proteomes" id="UP001556617">
    <property type="component" value="Unassembled WGS sequence"/>
</dbReference>